<dbReference type="CDD" id="cd00821">
    <property type="entry name" value="PH"/>
    <property type="match status" value="1"/>
</dbReference>
<sequence>MLFELKKQKREIPKINLKKQRMENTTFDSSDPFDYPIEKLPDIIGKYQRGLLLGQTYAGFIYSAMNNESKKIVSLIQVYPPFVTMKWEEVIEYQKKLNQGNILSIEEVIREENQCILVVEYCGLGQISDYIYSSTRFNEETVQIVVIQLVNLLQYLSLNSISYGHLRCANIFINLEGKVKCFGIFPKGFEKAAGPSFAPPEIFKGNSEITESWDVWGLGVIIIEMMNGTAPFAEMAELLKLFQEVNAKIPLPKKSSESLKNLLAMCLKKEAKKRCKISEIFIHEWIKDNLCESEALDKTVLVEFLEEQVVYENYDIKSEKITNFVEECPTLRPMNEETYQEISELTNLKTTRTLLDKVKSEIEENKDMIEETKEKCLDFIKGMEKEIERTEMEYKTVAKAKDEVYRESVMCLAKKGNGIIHPESEELQNKIKEQMVTNQHLENQLLKIQDTFCKSKGGVESLAITLYGKLTSQTINGQKSGNLACSLDKKEKTKNFKTVYVILKDNFFFLYKSANESSPIQVLLISKPASIVAEEKYGKANAFLVEGYVFVANDLKQRDEWINAIKDLKRWFETSINEK</sequence>
<dbReference type="VEuPathDB" id="AmoebaDB:EHI5A_087480"/>
<dbReference type="InterPro" id="IPR011993">
    <property type="entry name" value="PH-like_dom_sf"/>
</dbReference>
<dbReference type="VEuPathDB" id="AmoebaDB:EHI8A_070630"/>
<dbReference type="EC" id="2.7.11.1" evidence="1"/>
<dbReference type="Gene3D" id="1.10.510.10">
    <property type="entry name" value="Transferase(Phosphotransferase) domain 1"/>
    <property type="match status" value="1"/>
</dbReference>
<dbReference type="PANTHER" id="PTHR24361:SF433">
    <property type="entry name" value="PROTEIN KINASE DOMAIN-CONTAINING PROTEIN"/>
    <property type="match status" value="1"/>
</dbReference>
<keyword evidence="4" id="KW-0547">Nucleotide-binding</keyword>
<evidence type="ECO:0000256" key="6">
    <source>
        <dbReference type="ARBA" id="ARBA00022840"/>
    </source>
</evidence>
<evidence type="ECO:0000313" key="11">
    <source>
        <dbReference type="EMBL" id="GAT97193.1"/>
    </source>
</evidence>
<dbReference type="InterPro" id="IPR053235">
    <property type="entry name" value="Ser_Thr_kinase"/>
</dbReference>
<dbReference type="VEuPathDB" id="AmoebaDB:EHI_088110"/>
<accession>A0A5K1TW66</accession>
<dbReference type="SMART" id="SM00233">
    <property type="entry name" value="PH"/>
    <property type="match status" value="1"/>
</dbReference>
<dbReference type="SUPFAM" id="SSF56112">
    <property type="entry name" value="Protein kinase-like (PK-like)"/>
    <property type="match status" value="1"/>
</dbReference>
<dbReference type="Proteomes" id="UP000078387">
    <property type="component" value="Unassembled WGS sequence"/>
</dbReference>
<keyword evidence="6" id="KW-0067">ATP-binding</keyword>
<feature type="domain" description="Protein kinase" evidence="10">
    <location>
        <begin position="47"/>
        <end position="286"/>
    </location>
</feature>
<dbReference type="EMBL" id="BDEQ01000001">
    <property type="protein sequence ID" value="GAT97193.1"/>
    <property type="molecule type" value="Genomic_DNA"/>
</dbReference>
<dbReference type="InterPro" id="IPR000719">
    <property type="entry name" value="Prot_kinase_dom"/>
</dbReference>
<evidence type="ECO:0000256" key="1">
    <source>
        <dbReference type="ARBA" id="ARBA00012513"/>
    </source>
</evidence>
<evidence type="ECO:0000256" key="3">
    <source>
        <dbReference type="ARBA" id="ARBA00022679"/>
    </source>
</evidence>
<dbReference type="PROSITE" id="PS50011">
    <property type="entry name" value="PROTEIN_KINASE_DOM"/>
    <property type="match status" value="1"/>
</dbReference>
<dbReference type="VEuPathDB" id="AmoebaDB:KM1_060520"/>
<dbReference type="PANTHER" id="PTHR24361">
    <property type="entry name" value="MITOGEN-ACTIVATED KINASE KINASE KINASE"/>
    <property type="match status" value="1"/>
</dbReference>
<evidence type="ECO:0000256" key="5">
    <source>
        <dbReference type="ARBA" id="ARBA00022777"/>
    </source>
</evidence>
<keyword evidence="2" id="KW-0723">Serine/threonine-protein kinase</keyword>
<evidence type="ECO:0000313" key="12">
    <source>
        <dbReference type="Proteomes" id="UP000078387"/>
    </source>
</evidence>
<dbReference type="Pfam" id="PF00069">
    <property type="entry name" value="Pkinase"/>
    <property type="match status" value="1"/>
</dbReference>
<organism evidence="11 12">
    <name type="scientific">Entamoeba histolytica</name>
    <dbReference type="NCBI Taxonomy" id="5759"/>
    <lineage>
        <taxon>Eukaryota</taxon>
        <taxon>Amoebozoa</taxon>
        <taxon>Evosea</taxon>
        <taxon>Archamoebae</taxon>
        <taxon>Mastigamoebida</taxon>
        <taxon>Entamoebidae</taxon>
        <taxon>Entamoeba</taxon>
    </lineage>
</organism>
<dbReference type="GO" id="GO:0004674">
    <property type="term" value="F:protein serine/threonine kinase activity"/>
    <property type="evidence" value="ECO:0007669"/>
    <property type="project" value="UniProtKB-KW"/>
</dbReference>
<feature type="coiled-coil region" evidence="9">
    <location>
        <begin position="355"/>
        <end position="400"/>
    </location>
</feature>
<evidence type="ECO:0000256" key="7">
    <source>
        <dbReference type="ARBA" id="ARBA00047899"/>
    </source>
</evidence>
<evidence type="ECO:0000256" key="8">
    <source>
        <dbReference type="ARBA" id="ARBA00048679"/>
    </source>
</evidence>
<keyword evidence="3" id="KW-0808">Transferase</keyword>
<dbReference type="OMA" id="ITHDDNE"/>
<comment type="catalytic activity">
    <reaction evidence="7">
        <text>L-threonyl-[protein] + ATP = O-phospho-L-threonyl-[protein] + ADP + H(+)</text>
        <dbReference type="Rhea" id="RHEA:46608"/>
        <dbReference type="Rhea" id="RHEA-COMP:11060"/>
        <dbReference type="Rhea" id="RHEA-COMP:11605"/>
        <dbReference type="ChEBI" id="CHEBI:15378"/>
        <dbReference type="ChEBI" id="CHEBI:30013"/>
        <dbReference type="ChEBI" id="CHEBI:30616"/>
        <dbReference type="ChEBI" id="CHEBI:61977"/>
        <dbReference type="ChEBI" id="CHEBI:456216"/>
        <dbReference type="EC" id="2.7.11.1"/>
    </reaction>
</comment>
<proteinExistence type="predicted"/>
<keyword evidence="9" id="KW-0175">Coiled coil</keyword>
<evidence type="ECO:0000256" key="2">
    <source>
        <dbReference type="ARBA" id="ARBA00022527"/>
    </source>
</evidence>
<dbReference type="SUPFAM" id="SSF50729">
    <property type="entry name" value="PH domain-like"/>
    <property type="match status" value="1"/>
</dbReference>
<dbReference type="InterPro" id="IPR011009">
    <property type="entry name" value="Kinase-like_dom_sf"/>
</dbReference>
<evidence type="ECO:0000259" key="10">
    <source>
        <dbReference type="PROSITE" id="PS50011"/>
    </source>
</evidence>
<comment type="catalytic activity">
    <reaction evidence="8">
        <text>L-seryl-[protein] + ATP = O-phospho-L-seryl-[protein] + ADP + H(+)</text>
        <dbReference type="Rhea" id="RHEA:17989"/>
        <dbReference type="Rhea" id="RHEA-COMP:9863"/>
        <dbReference type="Rhea" id="RHEA-COMP:11604"/>
        <dbReference type="ChEBI" id="CHEBI:15378"/>
        <dbReference type="ChEBI" id="CHEBI:29999"/>
        <dbReference type="ChEBI" id="CHEBI:30616"/>
        <dbReference type="ChEBI" id="CHEBI:83421"/>
        <dbReference type="ChEBI" id="CHEBI:456216"/>
        <dbReference type="EC" id="2.7.11.1"/>
    </reaction>
</comment>
<name>A0A5K1TW66_ENTHI</name>
<dbReference type="GO" id="GO:0005524">
    <property type="term" value="F:ATP binding"/>
    <property type="evidence" value="ECO:0007669"/>
    <property type="project" value="UniProtKB-KW"/>
</dbReference>
<dbReference type="AlphaFoldDB" id="A0A5K1TW66"/>
<protein>
    <recommendedName>
        <fullName evidence="1">non-specific serine/threonine protein kinase</fullName>
        <ecNumber evidence="1">2.7.11.1</ecNumber>
    </recommendedName>
</protein>
<keyword evidence="5 11" id="KW-0418">Kinase</keyword>
<evidence type="ECO:0000256" key="4">
    <source>
        <dbReference type="ARBA" id="ARBA00022741"/>
    </source>
</evidence>
<dbReference type="InterPro" id="IPR001849">
    <property type="entry name" value="PH_domain"/>
</dbReference>
<dbReference type="SMART" id="SM00220">
    <property type="entry name" value="S_TKc"/>
    <property type="match status" value="1"/>
</dbReference>
<reference evidence="11 12" key="1">
    <citation type="submission" date="2016-05" db="EMBL/GenBank/DDBJ databases">
        <title>First whole genome sequencing of Entamoeba histolytica HM1:IMSS-clone-6.</title>
        <authorList>
            <person name="Mukherjee Avik.K."/>
            <person name="Izumyama S."/>
            <person name="Nakada-Tsukui K."/>
            <person name="Nozaki T."/>
        </authorList>
    </citation>
    <scope>NUCLEOTIDE SEQUENCE [LARGE SCALE GENOMIC DNA]</scope>
    <source>
        <strain evidence="11 12">HM1:IMSS clone 6</strain>
    </source>
</reference>
<dbReference type="Pfam" id="PF00169">
    <property type="entry name" value="PH"/>
    <property type="match status" value="1"/>
</dbReference>
<dbReference type="GO" id="GO:0005737">
    <property type="term" value="C:cytoplasm"/>
    <property type="evidence" value="ECO:0007669"/>
    <property type="project" value="TreeGrafter"/>
</dbReference>
<gene>
    <name evidence="11" type="ORF">CL6EHI_088110</name>
</gene>
<dbReference type="VEuPathDB" id="AmoebaDB:KM1_060410"/>
<evidence type="ECO:0000256" key="9">
    <source>
        <dbReference type="SAM" id="Coils"/>
    </source>
</evidence>
<comment type="caution">
    <text evidence="11">The sequence shown here is derived from an EMBL/GenBank/DDBJ whole genome shotgun (WGS) entry which is preliminary data.</text>
</comment>
<dbReference type="Gene3D" id="2.30.29.30">
    <property type="entry name" value="Pleckstrin-homology domain (PH domain)/Phosphotyrosine-binding domain (PTB)"/>
    <property type="match status" value="1"/>
</dbReference>
<dbReference type="VEuPathDB" id="AmoebaDB:EHI7A_059850"/>